<dbReference type="InterPro" id="IPR015943">
    <property type="entry name" value="WD40/YVTN_repeat-like_dom_sf"/>
</dbReference>
<dbReference type="AlphaFoldDB" id="A0A816QJF0"/>
<organism evidence="8 10">
    <name type="scientific">Rotaria magnacalcarata</name>
    <dbReference type="NCBI Taxonomy" id="392030"/>
    <lineage>
        <taxon>Eukaryota</taxon>
        <taxon>Metazoa</taxon>
        <taxon>Spiralia</taxon>
        <taxon>Gnathifera</taxon>
        <taxon>Rotifera</taxon>
        <taxon>Eurotatoria</taxon>
        <taxon>Bdelloidea</taxon>
        <taxon>Philodinida</taxon>
        <taxon>Philodinidae</taxon>
        <taxon>Rotaria</taxon>
    </lineage>
</organism>
<keyword evidence="2" id="KW-0677">Repeat</keyword>
<dbReference type="PROSITE" id="PS50082">
    <property type="entry name" value="WD_REPEATS_2"/>
    <property type="match status" value="2"/>
</dbReference>
<proteinExistence type="predicted"/>
<dbReference type="Proteomes" id="UP000663834">
    <property type="component" value="Unassembled WGS sequence"/>
</dbReference>
<dbReference type="EMBL" id="CAJNOW010015079">
    <property type="protein sequence ID" value="CAF1638561.1"/>
    <property type="molecule type" value="Genomic_DNA"/>
</dbReference>
<dbReference type="Proteomes" id="UP000663887">
    <property type="component" value="Unassembled WGS sequence"/>
</dbReference>
<feature type="repeat" description="WD" evidence="4">
    <location>
        <begin position="168"/>
        <end position="201"/>
    </location>
</feature>
<dbReference type="EMBL" id="CAJNRG010003936">
    <property type="protein sequence ID" value="CAF2061754.1"/>
    <property type="molecule type" value="Genomic_DNA"/>
</dbReference>
<evidence type="ECO:0000256" key="3">
    <source>
        <dbReference type="ARBA" id="ARBA00022786"/>
    </source>
</evidence>
<evidence type="ECO:0000256" key="4">
    <source>
        <dbReference type="PROSITE-ProRule" id="PRU00221"/>
    </source>
</evidence>
<comment type="caution">
    <text evidence="8">The sequence shown here is derived from an EMBL/GenBank/DDBJ whole genome shotgun (WGS) entry which is preliminary data.</text>
</comment>
<dbReference type="Proteomes" id="UP000663824">
    <property type="component" value="Unassembled WGS sequence"/>
</dbReference>
<feature type="repeat" description="WD" evidence="4">
    <location>
        <begin position="253"/>
        <end position="294"/>
    </location>
</feature>
<dbReference type="OrthoDB" id="538223at2759"/>
<evidence type="ECO:0000313" key="8">
    <source>
        <dbReference type="EMBL" id="CAF2061754.1"/>
    </source>
</evidence>
<evidence type="ECO:0000313" key="10">
    <source>
        <dbReference type="Proteomes" id="UP000663887"/>
    </source>
</evidence>
<dbReference type="InterPro" id="IPR019775">
    <property type="entry name" value="WD40_repeat_CS"/>
</dbReference>
<dbReference type="PROSITE" id="PS50294">
    <property type="entry name" value="WD_REPEATS_REGION"/>
    <property type="match status" value="2"/>
</dbReference>
<dbReference type="EMBL" id="CAJNRE010000103">
    <property type="protein sequence ID" value="CAF1918860.1"/>
    <property type="molecule type" value="Genomic_DNA"/>
</dbReference>
<dbReference type="SUPFAM" id="SSF50978">
    <property type="entry name" value="WD40 repeat-like"/>
    <property type="match status" value="1"/>
</dbReference>
<accession>A0A816QJF0</accession>
<dbReference type="PANTHER" id="PTHR15622:SF2">
    <property type="entry name" value="U4_U6 SMALL NUCLEAR RIBONUCLEOPROTEIN PRP4"/>
    <property type="match status" value="1"/>
</dbReference>
<dbReference type="PANTHER" id="PTHR15622">
    <property type="entry name" value="WD40 REPEAT PROTEIN"/>
    <property type="match status" value="1"/>
</dbReference>
<protein>
    <recommendedName>
        <fullName evidence="11">WD repeat and SOCS box-containing protein 1</fullName>
    </recommendedName>
</protein>
<dbReference type="SMART" id="SM00320">
    <property type="entry name" value="WD40"/>
    <property type="match status" value="6"/>
</dbReference>
<keyword evidence="1 4" id="KW-0853">WD repeat</keyword>
<sequence length="433" mass="48639">MSNIVIVVQPSILPVSQLLREKCNSPDFLTNNIWKIAFSPCSQYLAIPKQDIDGQHCVLVVHCSDWHAKNVTESTMRIHNQFNCTAAIWSLAFGQRTSKSNLRIDRRPFDASTLSTPTVRRGSLDRRSSLPVVNRRYDFSKNLFLAAGLASGKIEIWNIDTGELILVLKDHQLTVCGLDFTSCTMQLASCSHDTTIKLWDLFDDGNMYKTLNEWTHAINTVKWSPDETILCAVGPYELVVLFNTTTWKELFRLDGHLHTVVDCAFSSDSAVLVTASYDTRVLMWSTTTGEILKGFAHKIPKPLKIYAGGDNGAFVRSVAITKSNQFLITACDDNKVRWFPLLSDQSSNMIYEQTEPNVLYVATTPDGNTMAVSNRNGEVHLFSTLSTLSMNQPSSLKCFCRSAINTYSGVKRKDLLNLPIMRPLINYVLYKDI</sequence>
<dbReference type="Proteomes" id="UP000663855">
    <property type="component" value="Unassembled WGS sequence"/>
</dbReference>
<evidence type="ECO:0000256" key="2">
    <source>
        <dbReference type="ARBA" id="ARBA00022737"/>
    </source>
</evidence>
<evidence type="ECO:0000256" key="1">
    <source>
        <dbReference type="ARBA" id="ARBA00022574"/>
    </source>
</evidence>
<evidence type="ECO:0000313" key="6">
    <source>
        <dbReference type="EMBL" id="CAF1638561.1"/>
    </source>
</evidence>
<evidence type="ECO:0000313" key="5">
    <source>
        <dbReference type="EMBL" id="CAF1461564.1"/>
    </source>
</evidence>
<keyword evidence="3" id="KW-0833">Ubl conjugation pathway</keyword>
<dbReference type="Pfam" id="PF00400">
    <property type="entry name" value="WD40"/>
    <property type="match status" value="3"/>
</dbReference>
<evidence type="ECO:0000313" key="7">
    <source>
        <dbReference type="EMBL" id="CAF1918860.1"/>
    </source>
</evidence>
<dbReference type="EMBL" id="CAJOBF010001571">
    <property type="protein sequence ID" value="CAF3964061.1"/>
    <property type="molecule type" value="Genomic_DNA"/>
</dbReference>
<evidence type="ECO:0000313" key="9">
    <source>
        <dbReference type="EMBL" id="CAF3964061.1"/>
    </source>
</evidence>
<dbReference type="GO" id="GO:0000209">
    <property type="term" value="P:protein polyubiquitination"/>
    <property type="evidence" value="ECO:0007669"/>
    <property type="project" value="TreeGrafter"/>
</dbReference>
<dbReference type="InterPro" id="IPR036322">
    <property type="entry name" value="WD40_repeat_dom_sf"/>
</dbReference>
<evidence type="ECO:0008006" key="11">
    <source>
        <dbReference type="Google" id="ProtNLM"/>
    </source>
</evidence>
<name>A0A816QJF0_9BILA</name>
<dbReference type="Proteomes" id="UP000663842">
    <property type="component" value="Unassembled WGS sequence"/>
</dbReference>
<dbReference type="InterPro" id="IPR051983">
    <property type="entry name" value="WSB_SOCS-box_domain"/>
</dbReference>
<dbReference type="Gene3D" id="2.130.10.10">
    <property type="entry name" value="YVTN repeat-like/Quinoprotein amine dehydrogenase"/>
    <property type="match status" value="2"/>
</dbReference>
<gene>
    <name evidence="5" type="ORF">CJN711_LOCUS25123</name>
    <name evidence="6" type="ORF">KQP761_LOCUS27607</name>
    <name evidence="7" type="ORF">MBJ925_LOCUS1584</name>
    <name evidence="9" type="ORF">UXM345_LOCUS14094</name>
    <name evidence="8" type="ORF">XDN619_LOCUS10693</name>
</gene>
<dbReference type="InterPro" id="IPR001680">
    <property type="entry name" value="WD40_rpt"/>
</dbReference>
<dbReference type="EMBL" id="CAJNOV010011802">
    <property type="protein sequence ID" value="CAF1461564.1"/>
    <property type="molecule type" value="Genomic_DNA"/>
</dbReference>
<dbReference type="CDD" id="cd03587">
    <property type="entry name" value="SOCS"/>
    <property type="match status" value="1"/>
</dbReference>
<dbReference type="PROSITE" id="PS00678">
    <property type="entry name" value="WD_REPEATS_1"/>
    <property type="match status" value="1"/>
</dbReference>
<reference evidence="8" key="1">
    <citation type="submission" date="2021-02" db="EMBL/GenBank/DDBJ databases">
        <authorList>
            <person name="Nowell W R."/>
        </authorList>
    </citation>
    <scope>NUCLEOTIDE SEQUENCE</scope>
</reference>